<dbReference type="Proteomes" id="UP001596410">
    <property type="component" value="Unassembled WGS sequence"/>
</dbReference>
<gene>
    <name evidence="3" type="ORF">ACFQIC_02165</name>
</gene>
<accession>A0ABW2EEA9</accession>
<keyword evidence="2" id="KW-0472">Membrane</keyword>
<comment type="caution">
    <text evidence="3">The sequence shown here is derived from an EMBL/GenBank/DDBJ whole genome shotgun (WGS) entry which is preliminary data.</text>
</comment>
<evidence type="ECO:0000313" key="4">
    <source>
        <dbReference type="Proteomes" id="UP001596410"/>
    </source>
</evidence>
<sequence>MNDLLELIFSNFLIVAAIIGGLISWFSSMNKKETEKQNRPNQPKPTATPSGQRNQRPQVPEKELARGGEVASKTNNRVDDYYEQKQKRLDDLQDYQANRDQKSLTFDENTDSDPNELEVFVQEGSNKKNSSIVYSNKWSRSRLADGIIMSEILGQPRAYKPHSSHPRKR</sequence>
<keyword evidence="2" id="KW-0812">Transmembrane</keyword>
<feature type="region of interest" description="Disordered" evidence="1">
    <location>
        <begin position="33"/>
        <end position="81"/>
    </location>
</feature>
<organism evidence="3 4">
    <name type="scientific">Halobacillus seohaensis</name>
    <dbReference type="NCBI Taxonomy" id="447421"/>
    <lineage>
        <taxon>Bacteria</taxon>
        <taxon>Bacillati</taxon>
        <taxon>Bacillota</taxon>
        <taxon>Bacilli</taxon>
        <taxon>Bacillales</taxon>
        <taxon>Bacillaceae</taxon>
        <taxon>Halobacillus</taxon>
    </lineage>
</organism>
<dbReference type="RefSeq" id="WP_204706832.1">
    <property type="nucleotide sequence ID" value="NZ_JBHSZV010000004.1"/>
</dbReference>
<keyword evidence="2" id="KW-1133">Transmembrane helix</keyword>
<evidence type="ECO:0000313" key="3">
    <source>
        <dbReference type="EMBL" id="MFC7060675.1"/>
    </source>
</evidence>
<keyword evidence="4" id="KW-1185">Reference proteome</keyword>
<evidence type="ECO:0000256" key="1">
    <source>
        <dbReference type="SAM" id="MobiDB-lite"/>
    </source>
</evidence>
<reference evidence="4" key="1">
    <citation type="journal article" date="2019" name="Int. J. Syst. Evol. Microbiol.">
        <title>The Global Catalogue of Microorganisms (GCM) 10K type strain sequencing project: providing services to taxonomists for standard genome sequencing and annotation.</title>
        <authorList>
            <consortium name="The Broad Institute Genomics Platform"/>
            <consortium name="The Broad Institute Genome Sequencing Center for Infectious Disease"/>
            <person name="Wu L."/>
            <person name="Ma J."/>
        </authorList>
    </citation>
    <scope>NUCLEOTIDE SEQUENCE [LARGE SCALE GENOMIC DNA]</scope>
    <source>
        <strain evidence="4">CGMCC 4.1621</strain>
    </source>
</reference>
<proteinExistence type="predicted"/>
<evidence type="ECO:0000256" key="2">
    <source>
        <dbReference type="SAM" id="Phobius"/>
    </source>
</evidence>
<feature type="region of interest" description="Disordered" evidence="1">
    <location>
        <begin position="94"/>
        <end position="113"/>
    </location>
</feature>
<dbReference type="EMBL" id="JBHSZV010000004">
    <property type="protein sequence ID" value="MFC7060675.1"/>
    <property type="molecule type" value="Genomic_DNA"/>
</dbReference>
<name>A0ABW2EEA9_9BACI</name>
<protein>
    <submittedName>
        <fullName evidence="3">Uncharacterized protein</fullName>
    </submittedName>
</protein>
<feature type="compositionally biased region" description="Polar residues" evidence="1">
    <location>
        <begin position="39"/>
        <end position="57"/>
    </location>
</feature>
<feature type="transmembrane region" description="Helical" evidence="2">
    <location>
        <begin position="6"/>
        <end position="26"/>
    </location>
</feature>